<accession>A0A9D4DPK4</accession>
<protein>
    <submittedName>
        <fullName evidence="1">Uncharacterized protein</fullName>
    </submittedName>
</protein>
<sequence>MNQTINKLRVKMCDLSEHMSYRELKPPEVLRGSLQTDCVPLEVIKQKTPEWFDARKTTKVTGSVAHKALGLESLNKQTKHFNIV</sequence>
<dbReference type="Proteomes" id="UP000828390">
    <property type="component" value="Unassembled WGS sequence"/>
</dbReference>
<reference evidence="1" key="1">
    <citation type="journal article" date="2019" name="bioRxiv">
        <title>The Genome of the Zebra Mussel, Dreissena polymorpha: A Resource for Invasive Species Research.</title>
        <authorList>
            <person name="McCartney M.A."/>
            <person name="Auch B."/>
            <person name="Kono T."/>
            <person name="Mallez S."/>
            <person name="Zhang Y."/>
            <person name="Obille A."/>
            <person name="Becker A."/>
            <person name="Abrahante J.E."/>
            <person name="Garbe J."/>
            <person name="Badalamenti J.P."/>
            <person name="Herman A."/>
            <person name="Mangelson H."/>
            <person name="Liachko I."/>
            <person name="Sullivan S."/>
            <person name="Sone E.D."/>
            <person name="Koren S."/>
            <person name="Silverstein K.A.T."/>
            <person name="Beckman K.B."/>
            <person name="Gohl D.M."/>
        </authorList>
    </citation>
    <scope>NUCLEOTIDE SEQUENCE</scope>
    <source>
        <strain evidence="1">Duluth1</strain>
        <tissue evidence="1">Whole animal</tissue>
    </source>
</reference>
<gene>
    <name evidence="1" type="ORF">DPMN_187359</name>
</gene>
<organism evidence="1 2">
    <name type="scientific">Dreissena polymorpha</name>
    <name type="common">Zebra mussel</name>
    <name type="synonym">Mytilus polymorpha</name>
    <dbReference type="NCBI Taxonomy" id="45954"/>
    <lineage>
        <taxon>Eukaryota</taxon>
        <taxon>Metazoa</taxon>
        <taxon>Spiralia</taxon>
        <taxon>Lophotrochozoa</taxon>
        <taxon>Mollusca</taxon>
        <taxon>Bivalvia</taxon>
        <taxon>Autobranchia</taxon>
        <taxon>Heteroconchia</taxon>
        <taxon>Euheterodonta</taxon>
        <taxon>Imparidentia</taxon>
        <taxon>Neoheterodontei</taxon>
        <taxon>Myida</taxon>
        <taxon>Dreissenoidea</taxon>
        <taxon>Dreissenidae</taxon>
        <taxon>Dreissena</taxon>
    </lineage>
</organism>
<reference evidence="1" key="2">
    <citation type="submission" date="2020-11" db="EMBL/GenBank/DDBJ databases">
        <authorList>
            <person name="McCartney M.A."/>
            <person name="Auch B."/>
            <person name="Kono T."/>
            <person name="Mallez S."/>
            <person name="Becker A."/>
            <person name="Gohl D.M."/>
            <person name="Silverstein K.A.T."/>
            <person name="Koren S."/>
            <person name="Bechman K.B."/>
            <person name="Herman A."/>
            <person name="Abrahante J.E."/>
            <person name="Garbe J."/>
        </authorList>
    </citation>
    <scope>NUCLEOTIDE SEQUENCE</scope>
    <source>
        <strain evidence="1">Duluth1</strain>
        <tissue evidence="1">Whole animal</tissue>
    </source>
</reference>
<comment type="caution">
    <text evidence="1">The sequence shown here is derived from an EMBL/GenBank/DDBJ whole genome shotgun (WGS) entry which is preliminary data.</text>
</comment>
<name>A0A9D4DPK4_DREPO</name>
<evidence type="ECO:0000313" key="1">
    <source>
        <dbReference type="EMBL" id="KAH3752733.1"/>
    </source>
</evidence>
<dbReference type="AlphaFoldDB" id="A0A9D4DPK4"/>
<evidence type="ECO:0000313" key="2">
    <source>
        <dbReference type="Proteomes" id="UP000828390"/>
    </source>
</evidence>
<proteinExistence type="predicted"/>
<dbReference type="EMBL" id="JAIWYP010000010">
    <property type="protein sequence ID" value="KAH3752733.1"/>
    <property type="molecule type" value="Genomic_DNA"/>
</dbReference>
<keyword evidence="2" id="KW-1185">Reference proteome</keyword>